<reference evidence="2" key="1">
    <citation type="submission" date="2016-05" db="EMBL/GenBank/DDBJ databases">
        <authorList>
            <person name="Naeem Raeece"/>
        </authorList>
    </citation>
    <scope>NUCLEOTIDE SEQUENCE [LARGE SCALE GENOMIC DNA]</scope>
</reference>
<dbReference type="Proteomes" id="UP000078546">
    <property type="component" value="Unassembled WGS sequence"/>
</dbReference>
<organism evidence="1 2">
    <name type="scientific">Plasmodium ovale curtisi</name>
    <dbReference type="NCBI Taxonomy" id="864141"/>
    <lineage>
        <taxon>Eukaryota</taxon>
        <taxon>Sar</taxon>
        <taxon>Alveolata</taxon>
        <taxon>Apicomplexa</taxon>
        <taxon>Aconoidasida</taxon>
        <taxon>Haemosporida</taxon>
        <taxon>Plasmodiidae</taxon>
        <taxon>Plasmodium</taxon>
        <taxon>Plasmodium (Plasmodium)</taxon>
    </lineage>
</organism>
<sequence>MLPCAGAAFTLRLLTGSPFKGSSYMGRLFTGNAFYDPSPNAHVIDFPFPFCPQIRYKNGTCKWNDEKWKGAE</sequence>
<proteinExistence type="predicted"/>
<dbReference type="EMBL" id="FLQV01000294">
    <property type="protein sequence ID" value="SBS88682.1"/>
    <property type="molecule type" value="Genomic_DNA"/>
</dbReference>
<gene>
    <name evidence="1" type="ORF">POVCU1_015970</name>
</gene>
<evidence type="ECO:0000313" key="2">
    <source>
        <dbReference type="Proteomes" id="UP000078546"/>
    </source>
</evidence>
<name>A0A1A8W6T4_PLAOA</name>
<evidence type="ECO:0000313" key="1">
    <source>
        <dbReference type="EMBL" id="SBS88682.1"/>
    </source>
</evidence>
<protein>
    <submittedName>
        <fullName evidence="1">Uncharacterized protein</fullName>
    </submittedName>
</protein>
<dbReference type="AlphaFoldDB" id="A0A1A8W6T4"/>
<accession>A0A1A8W6T4</accession>